<reference evidence="1 2" key="1">
    <citation type="journal article" date="2014" name="BMC Genomics">
        <title>Genome sequencing of four Aureobasidium pullulans varieties: biotechnological potential, stress tolerance, and description of new species.</title>
        <authorList>
            <person name="Gostin Ar C."/>
            <person name="Ohm R.A."/>
            <person name="Kogej T."/>
            <person name="Sonjak S."/>
            <person name="Turk M."/>
            <person name="Zajc J."/>
            <person name="Zalar P."/>
            <person name="Grube M."/>
            <person name="Sun H."/>
            <person name="Han J."/>
            <person name="Sharma A."/>
            <person name="Chiniquy J."/>
            <person name="Ngan C.Y."/>
            <person name="Lipzen A."/>
            <person name="Barry K."/>
            <person name="Grigoriev I.V."/>
            <person name="Gunde-Cimerman N."/>
        </authorList>
    </citation>
    <scope>NUCLEOTIDE SEQUENCE [LARGE SCALE GENOMIC DNA]</scope>
    <source>
        <strain evidence="1 2">EXF-2481</strain>
    </source>
</reference>
<dbReference type="GeneID" id="25371689"/>
<dbReference type="Proteomes" id="UP000030641">
    <property type="component" value="Unassembled WGS sequence"/>
</dbReference>
<proteinExistence type="predicted"/>
<sequence>MYIHSHHPLLSCHAALLSPESMSSWKMVEPCRHYCTRAPEQICSHLRIQNTVARVRKRLNNIEKIRKHKRVVGHPETHSGDRSSTYHMSKDCVKPTIIPPHILWCNFDGEAEQWLRHETVPWWFLGGFINYRGQITKGDLRKRNKKDKSGRTGLLCRRLLACSREYPMKDGKLIEQFEYFYKAWVQKNRIKLGLVNCVELEHDPEPEITITCAAEKLYRMIFNEKEREAHVSTLEVDRAPGVLSTSGSVDPGVCFTSMQQLLIPLDSTPAFTPPTAPVGLGITFQVTQQLVLPFHPGPRSTVSGNSSSSDMALPFNDDVEMKDHSLTPSAPTTLIFALRPSSVKISNPGLRPRAAVRTLESPWSFPLPRRYDSMSASLNEEQASSDMIEE</sequence>
<dbReference type="RefSeq" id="XP_013341035.1">
    <property type="nucleotide sequence ID" value="XM_013485581.1"/>
</dbReference>
<accession>A0A074Y9B6</accession>
<keyword evidence="2" id="KW-1185">Reference proteome</keyword>
<dbReference type="HOGENOM" id="CLU_707841_0_0_1"/>
<evidence type="ECO:0000313" key="1">
    <source>
        <dbReference type="EMBL" id="KEQ92564.1"/>
    </source>
</evidence>
<gene>
    <name evidence="1" type="ORF">AUEXF2481DRAFT_82275</name>
</gene>
<evidence type="ECO:0000313" key="2">
    <source>
        <dbReference type="Proteomes" id="UP000030641"/>
    </source>
</evidence>
<dbReference type="EMBL" id="KL584770">
    <property type="protein sequence ID" value="KEQ92564.1"/>
    <property type="molecule type" value="Genomic_DNA"/>
</dbReference>
<name>A0A074Y9B6_AURSE</name>
<dbReference type="OrthoDB" id="3919683at2759"/>
<dbReference type="AlphaFoldDB" id="A0A074Y9B6"/>
<organism evidence="1 2">
    <name type="scientific">Aureobasidium subglaciale (strain EXF-2481)</name>
    <name type="common">Aureobasidium pullulans var. subglaciale</name>
    <dbReference type="NCBI Taxonomy" id="1043005"/>
    <lineage>
        <taxon>Eukaryota</taxon>
        <taxon>Fungi</taxon>
        <taxon>Dikarya</taxon>
        <taxon>Ascomycota</taxon>
        <taxon>Pezizomycotina</taxon>
        <taxon>Dothideomycetes</taxon>
        <taxon>Dothideomycetidae</taxon>
        <taxon>Dothideales</taxon>
        <taxon>Saccotheciaceae</taxon>
        <taxon>Aureobasidium</taxon>
    </lineage>
</organism>
<protein>
    <submittedName>
        <fullName evidence="1">Uncharacterized protein</fullName>
    </submittedName>
</protein>
<dbReference type="InParanoid" id="A0A074Y9B6"/>